<evidence type="ECO:0000313" key="5">
    <source>
        <dbReference type="EMBL" id="SDL84144.1"/>
    </source>
</evidence>
<dbReference type="InterPro" id="IPR009057">
    <property type="entry name" value="Homeodomain-like_sf"/>
</dbReference>
<evidence type="ECO:0000259" key="4">
    <source>
        <dbReference type="PROSITE" id="PS01124"/>
    </source>
</evidence>
<dbReference type="PROSITE" id="PS00041">
    <property type="entry name" value="HTH_ARAC_FAMILY_1"/>
    <property type="match status" value="1"/>
</dbReference>
<evidence type="ECO:0000256" key="3">
    <source>
        <dbReference type="ARBA" id="ARBA00023163"/>
    </source>
</evidence>
<sequence length="295" mass="33079">MAQQLIAPDQLPAWVPGRLTVHSPDVGWDGLSVRGYRYGPSDVVVPPLRDYTIVAYRRGTTPMRRCVRASWAAEDLRPGDVSLLTRAAGSHWVWPRDIEVVHVYLTHAELAATCRQMYERDVDDIELHDTVKAGDPAIHRTVMQIAREAAQGAAGSKLMVDSLSCQLAVQLLRNHAHVLFRETGGSDGLTFAQDREVRDYIHDHLAETISLDDLAAVAGLSRFHFTRKFRTTIGTTPHAFVLQQRVERARTLLERTGTSLLDIAANCGFADQPHLTREFKKRVGVTPGRYRSRQR</sequence>
<dbReference type="OrthoDB" id="2060755at2"/>
<dbReference type="GO" id="GO:0043565">
    <property type="term" value="F:sequence-specific DNA binding"/>
    <property type="evidence" value="ECO:0007669"/>
    <property type="project" value="InterPro"/>
</dbReference>
<dbReference type="RefSeq" id="WP_091214543.1">
    <property type="nucleotide sequence ID" value="NZ_FNHE01000002.1"/>
</dbReference>
<dbReference type="Pfam" id="PF12833">
    <property type="entry name" value="HTH_18"/>
    <property type="match status" value="1"/>
</dbReference>
<dbReference type="Gene3D" id="1.10.10.60">
    <property type="entry name" value="Homeodomain-like"/>
    <property type="match status" value="1"/>
</dbReference>
<evidence type="ECO:0000256" key="2">
    <source>
        <dbReference type="ARBA" id="ARBA00023125"/>
    </source>
</evidence>
<accession>A0A1G9NCJ0</accession>
<dbReference type="Proteomes" id="UP000198680">
    <property type="component" value="Unassembled WGS sequence"/>
</dbReference>
<keyword evidence="2" id="KW-0238">DNA-binding</keyword>
<dbReference type="SMART" id="SM00342">
    <property type="entry name" value="HTH_ARAC"/>
    <property type="match status" value="1"/>
</dbReference>
<dbReference type="GO" id="GO:0003700">
    <property type="term" value="F:DNA-binding transcription factor activity"/>
    <property type="evidence" value="ECO:0007669"/>
    <property type="project" value="InterPro"/>
</dbReference>
<dbReference type="EMBL" id="FNHE01000002">
    <property type="protein sequence ID" value="SDL84144.1"/>
    <property type="molecule type" value="Genomic_DNA"/>
</dbReference>
<name>A0A1G9NCJ0_9ACTN</name>
<keyword evidence="3" id="KW-0804">Transcription</keyword>
<evidence type="ECO:0000313" key="6">
    <source>
        <dbReference type="Proteomes" id="UP000198680"/>
    </source>
</evidence>
<reference evidence="6" key="1">
    <citation type="submission" date="2016-10" db="EMBL/GenBank/DDBJ databases">
        <authorList>
            <person name="Varghese N."/>
            <person name="Submissions S."/>
        </authorList>
    </citation>
    <scope>NUCLEOTIDE SEQUENCE [LARGE SCALE GENOMIC DNA]</scope>
    <source>
        <strain evidence="6">DSM 45419</strain>
    </source>
</reference>
<dbReference type="PROSITE" id="PS01124">
    <property type="entry name" value="HTH_ARAC_FAMILY_2"/>
    <property type="match status" value="1"/>
</dbReference>
<evidence type="ECO:0000256" key="1">
    <source>
        <dbReference type="ARBA" id="ARBA00023015"/>
    </source>
</evidence>
<dbReference type="STRING" id="1137991.SAMN05660642_00979"/>
<dbReference type="PANTHER" id="PTHR46796">
    <property type="entry name" value="HTH-TYPE TRANSCRIPTIONAL ACTIVATOR RHAS-RELATED"/>
    <property type="match status" value="1"/>
</dbReference>
<keyword evidence="1" id="KW-0805">Transcription regulation</keyword>
<keyword evidence="6" id="KW-1185">Reference proteome</keyword>
<organism evidence="5 6">
    <name type="scientific">Geodermatophilus siccatus</name>
    <dbReference type="NCBI Taxonomy" id="1137991"/>
    <lineage>
        <taxon>Bacteria</taxon>
        <taxon>Bacillati</taxon>
        <taxon>Actinomycetota</taxon>
        <taxon>Actinomycetes</taxon>
        <taxon>Geodermatophilales</taxon>
        <taxon>Geodermatophilaceae</taxon>
        <taxon>Geodermatophilus</taxon>
    </lineage>
</organism>
<dbReference type="InterPro" id="IPR018062">
    <property type="entry name" value="HTH_AraC-typ_CS"/>
</dbReference>
<dbReference type="PANTHER" id="PTHR46796:SF6">
    <property type="entry name" value="ARAC SUBFAMILY"/>
    <property type="match status" value="1"/>
</dbReference>
<proteinExistence type="predicted"/>
<dbReference type="AlphaFoldDB" id="A0A1G9NCJ0"/>
<dbReference type="InterPro" id="IPR018060">
    <property type="entry name" value="HTH_AraC"/>
</dbReference>
<dbReference type="InterPro" id="IPR050204">
    <property type="entry name" value="AraC_XylS_family_regulators"/>
</dbReference>
<dbReference type="SUPFAM" id="SSF46689">
    <property type="entry name" value="Homeodomain-like"/>
    <property type="match status" value="2"/>
</dbReference>
<protein>
    <submittedName>
        <fullName evidence="5">AraC family transcriptional regulator</fullName>
    </submittedName>
</protein>
<feature type="domain" description="HTH araC/xylS-type" evidence="4">
    <location>
        <begin position="195"/>
        <end position="293"/>
    </location>
</feature>
<gene>
    <name evidence="5" type="ORF">SAMN05660642_00979</name>
</gene>